<keyword evidence="2" id="KW-1185">Reference proteome</keyword>
<name>A0ACC0NBY8_RHOML</name>
<gene>
    <name evidence="1" type="ORF">RHMOL_Rhmol06G0103300</name>
</gene>
<reference evidence="1" key="1">
    <citation type="submission" date="2022-02" db="EMBL/GenBank/DDBJ databases">
        <title>Plant Genome Project.</title>
        <authorList>
            <person name="Zhang R.-G."/>
        </authorList>
    </citation>
    <scope>NUCLEOTIDE SEQUENCE</scope>
    <source>
        <strain evidence="1">AT1</strain>
    </source>
</reference>
<protein>
    <submittedName>
        <fullName evidence="1">Uncharacterized protein</fullName>
    </submittedName>
</protein>
<comment type="caution">
    <text evidence="1">The sequence shown here is derived from an EMBL/GenBank/DDBJ whole genome shotgun (WGS) entry which is preliminary data.</text>
</comment>
<dbReference type="Proteomes" id="UP001062846">
    <property type="component" value="Chromosome 6"/>
</dbReference>
<sequence>MSDAEQDEKFREFVRASLAGKNVAMATMTSSGKSFCYNLSVLEVLFQNLFVVIDEAHAYKGAFGCHTALILRRLRRLCSHVYGSDPSFVFCTTTSGNPREHAMELANLPTMELIQNDGSLSGRKLFVLWNTPLNPDTVLKITSNRDTKVSLDKNMGHTRSRDSKANAVDALLKGASSHSGSKYMIIDVYVQDARDQPILTMVESIRRAKSGKPKTNRRKGPDEPKTTSSGVRKYYITLRCGQCKQPCHNTRTCPHKSTNSTGEQGKSCKHSNVLGRGRAANNGNGSRGGGRRRGGITATLPGVVIRERNPNIEVDLGTNKGAKSGKGKEPIVGKVKIPMTRFGGAESIVPRVGLPIPQAASSSAASCGSGSGSGSAIMPNTHIPRLDSQGATSTPSTQRSAI</sequence>
<accession>A0ACC0NBY8</accession>
<evidence type="ECO:0000313" key="2">
    <source>
        <dbReference type="Proteomes" id="UP001062846"/>
    </source>
</evidence>
<organism evidence="1 2">
    <name type="scientific">Rhododendron molle</name>
    <name type="common">Chinese azalea</name>
    <name type="synonym">Azalea mollis</name>
    <dbReference type="NCBI Taxonomy" id="49168"/>
    <lineage>
        <taxon>Eukaryota</taxon>
        <taxon>Viridiplantae</taxon>
        <taxon>Streptophyta</taxon>
        <taxon>Embryophyta</taxon>
        <taxon>Tracheophyta</taxon>
        <taxon>Spermatophyta</taxon>
        <taxon>Magnoliopsida</taxon>
        <taxon>eudicotyledons</taxon>
        <taxon>Gunneridae</taxon>
        <taxon>Pentapetalae</taxon>
        <taxon>asterids</taxon>
        <taxon>Ericales</taxon>
        <taxon>Ericaceae</taxon>
        <taxon>Ericoideae</taxon>
        <taxon>Rhodoreae</taxon>
        <taxon>Rhododendron</taxon>
    </lineage>
</organism>
<evidence type="ECO:0000313" key="1">
    <source>
        <dbReference type="EMBL" id="KAI8550399.1"/>
    </source>
</evidence>
<dbReference type="EMBL" id="CM046393">
    <property type="protein sequence ID" value="KAI8550399.1"/>
    <property type="molecule type" value="Genomic_DNA"/>
</dbReference>
<proteinExistence type="predicted"/>